<feature type="transmembrane region" description="Helical" evidence="1">
    <location>
        <begin position="290"/>
        <end position="313"/>
    </location>
</feature>
<feature type="transmembrane region" description="Helical" evidence="1">
    <location>
        <begin position="205"/>
        <end position="230"/>
    </location>
</feature>
<evidence type="ECO:0000313" key="3">
    <source>
        <dbReference type="EMBL" id="SUV16916.1"/>
    </source>
</evidence>
<keyword evidence="1" id="KW-1133">Transmembrane helix</keyword>
<accession>A0AAJ4ZVE4</accession>
<feature type="transmembrane region" description="Helical" evidence="1">
    <location>
        <begin position="343"/>
        <end position="365"/>
    </location>
</feature>
<dbReference type="InterPro" id="IPR017946">
    <property type="entry name" value="PLC-like_Pdiesterase_TIM-brl"/>
</dbReference>
<evidence type="ECO:0000259" key="2">
    <source>
        <dbReference type="PROSITE" id="PS51704"/>
    </source>
</evidence>
<dbReference type="PROSITE" id="PS51704">
    <property type="entry name" value="GP_PDE"/>
    <property type="match status" value="1"/>
</dbReference>
<dbReference type="PANTHER" id="PTHR46211">
    <property type="entry name" value="GLYCEROPHOSPHORYL DIESTER PHOSPHODIESTERASE"/>
    <property type="match status" value="1"/>
</dbReference>
<evidence type="ECO:0000256" key="1">
    <source>
        <dbReference type="SAM" id="Phobius"/>
    </source>
</evidence>
<keyword evidence="1" id="KW-0812">Transmembrane</keyword>
<feature type="transmembrane region" description="Helical" evidence="1">
    <location>
        <begin position="103"/>
        <end position="132"/>
    </location>
</feature>
<comment type="caution">
    <text evidence="3">The sequence shown here is derived from an EMBL/GenBank/DDBJ whole genome shotgun (WGS) entry which is preliminary data.</text>
</comment>
<keyword evidence="1" id="KW-0472">Membrane</keyword>
<dbReference type="Gene3D" id="3.20.20.190">
    <property type="entry name" value="Phosphatidylinositol (PI) phosphodiesterase"/>
    <property type="match status" value="1"/>
</dbReference>
<feature type="transmembrane region" description="Helical" evidence="1">
    <location>
        <begin position="153"/>
        <end position="183"/>
    </location>
</feature>
<feature type="transmembrane region" description="Helical" evidence="1">
    <location>
        <begin position="251"/>
        <end position="278"/>
    </location>
</feature>
<dbReference type="Proteomes" id="UP000255295">
    <property type="component" value="Unassembled WGS sequence"/>
</dbReference>
<dbReference type="SUPFAM" id="SSF51695">
    <property type="entry name" value="PLC-like phosphodiesterases"/>
    <property type="match status" value="1"/>
</dbReference>
<dbReference type="EC" id="3.1.4.46" evidence="3"/>
<dbReference type="AlphaFoldDB" id="A0AAJ4ZVE4"/>
<feature type="transmembrane region" description="Helical" evidence="1">
    <location>
        <begin position="61"/>
        <end position="83"/>
    </location>
</feature>
<dbReference type="PANTHER" id="PTHR46211:SF8">
    <property type="entry name" value="PHOSPHODIESTERASE"/>
    <property type="match status" value="1"/>
</dbReference>
<protein>
    <submittedName>
        <fullName evidence="3">Glycerophosphodiester phosphodiesterase</fullName>
        <ecNumber evidence="3">3.1.4.46</ecNumber>
    </submittedName>
</protein>
<dbReference type="GO" id="GO:0006629">
    <property type="term" value="P:lipid metabolic process"/>
    <property type="evidence" value="ECO:0007669"/>
    <property type="project" value="InterPro"/>
</dbReference>
<dbReference type="GO" id="GO:0008889">
    <property type="term" value="F:glycerophosphodiester phosphodiesterase activity"/>
    <property type="evidence" value="ECO:0007669"/>
    <property type="project" value="UniProtKB-EC"/>
</dbReference>
<dbReference type="InterPro" id="IPR030395">
    <property type="entry name" value="GP_PDE_dom"/>
</dbReference>
<dbReference type="Pfam" id="PF10110">
    <property type="entry name" value="GPDPase_memb"/>
    <property type="match status" value="1"/>
</dbReference>
<feature type="domain" description="GP-PDE" evidence="2">
    <location>
        <begin position="374"/>
        <end position="602"/>
    </location>
</feature>
<gene>
    <name evidence="3" type="primary">glpQ</name>
    <name evidence="3" type="ORF">NCTC10338_02003</name>
</gene>
<proteinExistence type="predicted"/>
<keyword evidence="3" id="KW-0378">Hydrolase</keyword>
<dbReference type="EMBL" id="UFSZ01000001">
    <property type="protein sequence ID" value="SUV16916.1"/>
    <property type="molecule type" value="Genomic_DNA"/>
</dbReference>
<dbReference type="Pfam" id="PF03009">
    <property type="entry name" value="GDPD"/>
    <property type="match status" value="1"/>
</dbReference>
<sequence length="623" mass="71438">MNYNIYHTLVRRNNLKRIANCQSGNGIVRNWGEGMQKARQIMRQAIYNIYTYRIDYIRVFVMIRVFQFSLAIPVSTLVFNVMLNVTGYTHITEQNLQSFLMHPFVIAMMILLVMVVLLFIYYEMGFLFIMAFNQQRGTRYRFLTMWQQLNRKLPYFYSLQVLYLIVYIALLLPLASFVLPLWLTQGIAIPHFMTNEIMGTPTGRILYAAVASILVMVGIRSMLTLPIFTIQPKISLRQSFLQSWRFSRRGLFKLLVLLAMVLTIHLLLLIVVTVVGILPLFFLERFMPSTALLTAGFTLAFLEMAFIVLFSLLQAMFSQVMVAITYNTCVLALKRNAYQNKRYFPLPLVLCVIFSILSIINIFSLEKSVYAPDTKIIAHRGYTAGNVENTISGLVSAASAGADLIELDIQQTVDGEFVVFHDRTLRRLAGKNGVIANMTLSELKTITIYENGMSDKISSLDDFIEIAKALDVTLLIELKVHGKEREDLLPRLVEKLRAYKVLDTYYVQSSDAQLMTQLKNITPHLRVGIVYALNIGPMDHLTVDFIALEASWVDESLIAELNAQHLDLFIWTLNKDRSLQEFIEKNVSGVITDHPDIALEIRAKQSEQQYFLQRVLNRLSFIF</sequence>
<organism evidence="3 4">
    <name type="scientific">Lysinibacillus sphaericus</name>
    <name type="common">Bacillus sphaericus</name>
    <dbReference type="NCBI Taxonomy" id="1421"/>
    <lineage>
        <taxon>Bacteria</taxon>
        <taxon>Bacillati</taxon>
        <taxon>Bacillota</taxon>
        <taxon>Bacilli</taxon>
        <taxon>Bacillales</taxon>
        <taxon>Bacillaceae</taxon>
        <taxon>Lysinibacillus</taxon>
    </lineage>
</organism>
<name>A0AAJ4ZVE4_LYSSH</name>
<dbReference type="InterPro" id="IPR018476">
    <property type="entry name" value="GlyceroP-diester-Pdiesterase_M"/>
</dbReference>
<dbReference type="CDD" id="cd08579">
    <property type="entry name" value="GDPD_memb_like"/>
    <property type="match status" value="1"/>
</dbReference>
<reference evidence="3 4" key="1">
    <citation type="submission" date="2018-06" db="EMBL/GenBank/DDBJ databases">
        <authorList>
            <consortium name="Pathogen Informatics"/>
            <person name="Doyle S."/>
        </authorList>
    </citation>
    <scope>NUCLEOTIDE SEQUENCE [LARGE SCALE GENOMIC DNA]</scope>
    <source>
        <strain evidence="3 4">NCTC10338</strain>
    </source>
</reference>
<evidence type="ECO:0000313" key="4">
    <source>
        <dbReference type="Proteomes" id="UP000255295"/>
    </source>
</evidence>